<accession>A0A4Y2DXY6</accession>
<sequence length="47" mass="5328">MQSFSSPHVADQEGIQELHSRNPSLTSGRDGPARFILRGWIQTKVYE</sequence>
<dbReference type="AlphaFoldDB" id="A0A4Y2DXY6"/>
<name>A0A4Y2DXY6_ARAVE</name>
<dbReference type="EMBL" id="BGPR01168041">
    <property type="protein sequence ID" value="GBM20658.1"/>
    <property type="molecule type" value="Genomic_DNA"/>
</dbReference>
<dbReference type="Proteomes" id="UP000499080">
    <property type="component" value="Unassembled WGS sequence"/>
</dbReference>
<protein>
    <submittedName>
        <fullName evidence="2">Uncharacterized protein</fullName>
    </submittedName>
</protein>
<feature type="non-terminal residue" evidence="2">
    <location>
        <position position="47"/>
    </location>
</feature>
<comment type="caution">
    <text evidence="2">The sequence shown here is derived from an EMBL/GenBank/DDBJ whole genome shotgun (WGS) entry which is preliminary data.</text>
</comment>
<keyword evidence="3" id="KW-1185">Reference proteome</keyword>
<feature type="region of interest" description="Disordered" evidence="1">
    <location>
        <begin position="1"/>
        <end position="32"/>
    </location>
</feature>
<evidence type="ECO:0000313" key="3">
    <source>
        <dbReference type="Proteomes" id="UP000499080"/>
    </source>
</evidence>
<proteinExistence type="predicted"/>
<organism evidence="2 3">
    <name type="scientific">Araneus ventricosus</name>
    <name type="common">Orbweaver spider</name>
    <name type="synonym">Epeira ventricosa</name>
    <dbReference type="NCBI Taxonomy" id="182803"/>
    <lineage>
        <taxon>Eukaryota</taxon>
        <taxon>Metazoa</taxon>
        <taxon>Ecdysozoa</taxon>
        <taxon>Arthropoda</taxon>
        <taxon>Chelicerata</taxon>
        <taxon>Arachnida</taxon>
        <taxon>Araneae</taxon>
        <taxon>Araneomorphae</taxon>
        <taxon>Entelegynae</taxon>
        <taxon>Araneoidea</taxon>
        <taxon>Araneidae</taxon>
        <taxon>Araneus</taxon>
    </lineage>
</organism>
<evidence type="ECO:0000313" key="2">
    <source>
        <dbReference type="EMBL" id="GBM20658.1"/>
    </source>
</evidence>
<reference evidence="2 3" key="1">
    <citation type="journal article" date="2019" name="Sci. Rep.">
        <title>Orb-weaving spider Araneus ventricosus genome elucidates the spidroin gene catalogue.</title>
        <authorList>
            <person name="Kono N."/>
            <person name="Nakamura H."/>
            <person name="Ohtoshi R."/>
            <person name="Moran D.A.P."/>
            <person name="Shinohara A."/>
            <person name="Yoshida Y."/>
            <person name="Fujiwara M."/>
            <person name="Mori M."/>
            <person name="Tomita M."/>
            <person name="Arakawa K."/>
        </authorList>
    </citation>
    <scope>NUCLEOTIDE SEQUENCE [LARGE SCALE GENOMIC DNA]</scope>
</reference>
<gene>
    <name evidence="2" type="ORF">AVEN_139567_1</name>
</gene>
<evidence type="ECO:0000256" key="1">
    <source>
        <dbReference type="SAM" id="MobiDB-lite"/>
    </source>
</evidence>